<dbReference type="RefSeq" id="WP_203883191.1">
    <property type="nucleotide sequence ID" value="NZ_BAABHH010000004.1"/>
</dbReference>
<feature type="transmembrane region" description="Helical" evidence="6">
    <location>
        <begin position="178"/>
        <end position="198"/>
    </location>
</feature>
<evidence type="ECO:0000313" key="8">
    <source>
        <dbReference type="Proteomes" id="UP000630097"/>
    </source>
</evidence>
<evidence type="ECO:0000256" key="1">
    <source>
        <dbReference type="ARBA" id="ARBA00004651"/>
    </source>
</evidence>
<dbReference type="EMBL" id="BONV01000010">
    <property type="protein sequence ID" value="GIG79748.1"/>
    <property type="molecule type" value="Genomic_DNA"/>
</dbReference>
<comment type="subcellular location">
    <subcellularLocation>
        <location evidence="1">Cell membrane</location>
        <topology evidence="1">Multi-pass membrane protein</topology>
    </subcellularLocation>
</comment>
<feature type="transmembrane region" description="Helical" evidence="6">
    <location>
        <begin position="144"/>
        <end position="166"/>
    </location>
</feature>
<reference evidence="7 8" key="1">
    <citation type="submission" date="2021-01" db="EMBL/GenBank/DDBJ databases">
        <title>Whole genome shotgun sequence of Planotetraspora kaengkrachanensis NBRC 104272.</title>
        <authorList>
            <person name="Komaki H."/>
            <person name="Tamura T."/>
        </authorList>
    </citation>
    <scope>NUCLEOTIDE SEQUENCE [LARGE SCALE GENOMIC DNA]</scope>
    <source>
        <strain evidence="7 8">NBRC 104272</strain>
    </source>
</reference>
<dbReference type="AlphaFoldDB" id="A0A8J3LV92"/>
<keyword evidence="5 6" id="KW-0472">Membrane</keyword>
<keyword evidence="2" id="KW-1003">Cell membrane</keyword>
<dbReference type="InterPro" id="IPR001123">
    <property type="entry name" value="LeuE-type"/>
</dbReference>
<accession>A0A8J3LV92</accession>
<protein>
    <recommendedName>
        <fullName evidence="9">LysE family translocator</fullName>
    </recommendedName>
</protein>
<evidence type="ECO:0000313" key="7">
    <source>
        <dbReference type="EMBL" id="GIG79748.1"/>
    </source>
</evidence>
<sequence length="204" mass="20989">MTELLLGLSLGLGAGVTPGALLSLVIAASLRGGFRSGVRLACVPLLSDLPVVLLSLTVVGAMPGTFVRVLSVVGGLYVVYLGVSTIRESRTAEPPRPGETEPSSVRQVLSAVAVNLLNPHPWLFWIAVGAPAFDAAWEHSPASALAFVGGFYLVLCGSKVALAWAVGAGRHRLGLRGYRLLLGGSGLLLTVAGAVLSFRGLAPQ</sequence>
<organism evidence="7 8">
    <name type="scientific">Planotetraspora kaengkrachanensis</name>
    <dbReference type="NCBI Taxonomy" id="575193"/>
    <lineage>
        <taxon>Bacteria</taxon>
        <taxon>Bacillati</taxon>
        <taxon>Actinomycetota</taxon>
        <taxon>Actinomycetes</taxon>
        <taxon>Streptosporangiales</taxon>
        <taxon>Streptosporangiaceae</taxon>
        <taxon>Planotetraspora</taxon>
    </lineage>
</organism>
<comment type="caution">
    <text evidence="7">The sequence shown here is derived from an EMBL/GenBank/DDBJ whole genome shotgun (WGS) entry which is preliminary data.</text>
</comment>
<dbReference type="GO" id="GO:0005886">
    <property type="term" value="C:plasma membrane"/>
    <property type="evidence" value="ECO:0007669"/>
    <property type="project" value="UniProtKB-SubCell"/>
</dbReference>
<evidence type="ECO:0000256" key="4">
    <source>
        <dbReference type="ARBA" id="ARBA00022989"/>
    </source>
</evidence>
<keyword evidence="3 6" id="KW-0812">Transmembrane</keyword>
<feature type="transmembrane region" description="Helical" evidence="6">
    <location>
        <begin position="66"/>
        <end position="86"/>
    </location>
</feature>
<evidence type="ECO:0000256" key="5">
    <source>
        <dbReference type="ARBA" id="ARBA00023136"/>
    </source>
</evidence>
<dbReference type="PANTHER" id="PTHR30086">
    <property type="entry name" value="ARGININE EXPORTER PROTEIN ARGO"/>
    <property type="match status" value="1"/>
</dbReference>
<keyword evidence="4 6" id="KW-1133">Transmembrane helix</keyword>
<evidence type="ECO:0000256" key="2">
    <source>
        <dbReference type="ARBA" id="ARBA00022475"/>
    </source>
</evidence>
<dbReference type="PANTHER" id="PTHR30086:SF20">
    <property type="entry name" value="ARGININE EXPORTER PROTEIN ARGO-RELATED"/>
    <property type="match status" value="1"/>
</dbReference>
<dbReference type="GO" id="GO:0015171">
    <property type="term" value="F:amino acid transmembrane transporter activity"/>
    <property type="evidence" value="ECO:0007669"/>
    <property type="project" value="TreeGrafter"/>
</dbReference>
<gene>
    <name evidence="7" type="ORF">Pka01_28750</name>
</gene>
<evidence type="ECO:0000256" key="6">
    <source>
        <dbReference type="SAM" id="Phobius"/>
    </source>
</evidence>
<feature type="transmembrane region" description="Helical" evidence="6">
    <location>
        <begin position="37"/>
        <end position="59"/>
    </location>
</feature>
<evidence type="ECO:0000256" key="3">
    <source>
        <dbReference type="ARBA" id="ARBA00022692"/>
    </source>
</evidence>
<dbReference type="Pfam" id="PF01810">
    <property type="entry name" value="LysE"/>
    <property type="match status" value="1"/>
</dbReference>
<name>A0A8J3LV92_9ACTN</name>
<proteinExistence type="predicted"/>
<keyword evidence="8" id="KW-1185">Reference proteome</keyword>
<evidence type="ECO:0008006" key="9">
    <source>
        <dbReference type="Google" id="ProtNLM"/>
    </source>
</evidence>
<dbReference type="Proteomes" id="UP000630097">
    <property type="component" value="Unassembled WGS sequence"/>
</dbReference>